<dbReference type="OrthoDB" id="68195at2"/>
<dbReference type="Proteomes" id="UP000001937">
    <property type="component" value="Chromosome"/>
</dbReference>
<dbReference type="AlphaFoldDB" id="Q2J4T4"/>
<dbReference type="HOGENOM" id="CLU_048111_2_2_11"/>
<dbReference type="PANTHER" id="PTHR31157">
    <property type="entry name" value="SCP DOMAIN-CONTAINING PROTEIN"/>
    <property type="match status" value="1"/>
</dbReference>
<dbReference type="STRING" id="106370.Francci3_4362"/>
<proteinExistence type="predicted"/>
<dbReference type="CDD" id="cd05379">
    <property type="entry name" value="CAP_bacterial"/>
    <property type="match status" value="1"/>
</dbReference>
<feature type="domain" description="SCP" evidence="2">
    <location>
        <begin position="149"/>
        <end position="261"/>
    </location>
</feature>
<dbReference type="EMBL" id="CP000249">
    <property type="protein sequence ID" value="ABD13708.1"/>
    <property type="molecule type" value="Genomic_DNA"/>
</dbReference>
<feature type="region of interest" description="Disordered" evidence="1">
    <location>
        <begin position="40"/>
        <end position="60"/>
    </location>
</feature>
<evidence type="ECO:0000313" key="3">
    <source>
        <dbReference type="EMBL" id="ABD13708.1"/>
    </source>
</evidence>
<organism evidence="3 4">
    <name type="scientific">Frankia casuarinae (strain DSM 45818 / CECT 9043 / HFP020203 / CcI3)</name>
    <dbReference type="NCBI Taxonomy" id="106370"/>
    <lineage>
        <taxon>Bacteria</taxon>
        <taxon>Bacillati</taxon>
        <taxon>Actinomycetota</taxon>
        <taxon>Actinomycetes</taxon>
        <taxon>Frankiales</taxon>
        <taxon>Frankiaceae</taxon>
        <taxon>Frankia</taxon>
    </lineage>
</organism>
<sequence length="264" mass="26787">MLRQHGRHHAGRRRAGPVLCSAAGALTAVLTVVLLAGGHSAPRDGDRLAGRAGTQPDRGVVGVAAGVPPTSIAGRIADRGAPTGPGAEPPPTARLAGPDQLAAARAAALALAAPVTAPSASAPAVASPHPPYLPASWMSLVGQVATSTNFERRAAGCPPLIVDLRLAAAAQAHSVDMATVGYFGHGSPDGRSPFDRIAAAGFSFSIAAENIAAGQRTVAEVMRGWMNSPEHRSNILTCSLTRIGVGYATGGRYGTYWTQDFGTP</sequence>
<dbReference type="Pfam" id="PF00188">
    <property type="entry name" value="CAP"/>
    <property type="match status" value="1"/>
</dbReference>
<evidence type="ECO:0000256" key="1">
    <source>
        <dbReference type="SAM" id="MobiDB-lite"/>
    </source>
</evidence>
<dbReference type="InterPro" id="IPR014044">
    <property type="entry name" value="CAP_dom"/>
</dbReference>
<dbReference type="SUPFAM" id="SSF55797">
    <property type="entry name" value="PR-1-like"/>
    <property type="match status" value="1"/>
</dbReference>
<gene>
    <name evidence="3" type="ordered locus">Francci3_4362</name>
</gene>
<protein>
    <submittedName>
        <fullName evidence="3">Allergen V5/Tpx-1 related</fullName>
    </submittedName>
</protein>
<dbReference type="eggNOG" id="COG2340">
    <property type="taxonomic scope" value="Bacteria"/>
</dbReference>
<dbReference type="KEGG" id="fra:Francci3_4362"/>
<name>Q2J4T4_FRACC</name>
<feature type="region of interest" description="Disordered" evidence="1">
    <location>
        <begin position="72"/>
        <end position="96"/>
    </location>
</feature>
<dbReference type="InterPro" id="IPR035940">
    <property type="entry name" value="CAP_sf"/>
</dbReference>
<accession>Q2J4T4</accession>
<evidence type="ECO:0000259" key="2">
    <source>
        <dbReference type="Pfam" id="PF00188"/>
    </source>
</evidence>
<keyword evidence="4" id="KW-1185">Reference proteome</keyword>
<evidence type="ECO:0000313" key="4">
    <source>
        <dbReference type="Proteomes" id="UP000001937"/>
    </source>
</evidence>
<reference evidence="3 4" key="1">
    <citation type="journal article" date="2007" name="Genome Res.">
        <title>Genome characteristics of facultatively symbiotic Frankia sp. strains reflect host range and host plant biogeography.</title>
        <authorList>
            <person name="Normand P."/>
            <person name="Lapierre P."/>
            <person name="Tisa L.S."/>
            <person name="Gogarten J.P."/>
            <person name="Alloisio N."/>
            <person name="Bagnarol E."/>
            <person name="Bassi C.A."/>
            <person name="Berry A.M."/>
            <person name="Bickhart D.M."/>
            <person name="Choisne N."/>
            <person name="Couloux A."/>
            <person name="Cournoyer B."/>
            <person name="Cruveiller S."/>
            <person name="Daubin V."/>
            <person name="Demange N."/>
            <person name="Francino M.P."/>
            <person name="Goltsman E."/>
            <person name="Huang Y."/>
            <person name="Kopp O.R."/>
            <person name="Labarre L."/>
            <person name="Lapidus A."/>
            <person name="Lavire C."/>
            <person name="Marechal J."/>
            <person name="Martinez M."/>
            <person name="Mastronunzio J.E."/>
            <person name="Mullin B.C."/>
            <person name="Niemann J."/>
            <person name="Pujic P."/>
            <person name="Rawnsley T."/>
            <person name="Rouy Z."/>
            <person name="Schenowitz C."/>
            <person name="Sellstedt A."/>
            <person name="Tavares F."/>
            <person name="Tomkins J.P."/>
            <person name="Vallenet D."/>
            <person name="Valverde C."/>
            <person name="Wall L.G."/>
            <person name="Wang Y."/>
            <person name="Medigue C."/>
            <person name="Benson D.R."/>
        </authorList>
    </citation>
    <scope>NUCLEOTIDE SEQUENCE [LARGE SCALE GENOMIC DNA]</scope>
    <source>
        <strain evidence="4">DSM 45818 / CECT 9043 / CcI3</strain>
    </source>
</reference>
<dbReference type="Gene3D" id="3.40.33.10">
    <property type="entry name" value="CAP"/>
    <property type="match status" value="1"/>
</dbReference>
<dbReference type="PANTHER" id="PTHR31157:SF1">
    <property type="entry name" value="SCP DOMAIN-CONTAINING PROTEIN"/>
    <property type="match status" value="1"/>
</dbReference>